<gene>
    <name evidence="1" type="ORF">J2Z66_003270</name>
</gene>
<dbReference type="GO" id="GO:0016746">
    <property type="term" value="F:acyltransferase activity"/>
    <property type="evidence" value="ECO:0007669"/>
    <property type="project" value="UniProtKB-KW"/>
</dbReference>
<keyword evidence="1" id="KW-0808">Transferase</keyword>
<dbReference type="RefSeq" id="WP_209972386.1">
    <property type="nucleotide sequence ID" value="NZ_JAGGLB010000009.1"/>
</dbReference>
<keyword evidence="1" id="KW-0012">Acyltransferase</keyword>
<dbReference type="EC" id="2.3.1.-" evidence="1"/>
<sequence length="201" mass="23634">MIILISGNGYMGKTFMAQKLLEKYKVPYLSIDHLKMGIYRSNSNCGFTPLDSTEVIGDKLWPIIKGIIMTNIENNQSIIIEGCYILPHYLNDFEKPYADKIISIFLGYSTRYIEQNFESKIIKYRSVIEGRGRLEEEDTSEFAIKTYMEENDEFRRRCVETGEKFFEIDKNYQEEMIKVYTYIDSQKQKIESKLKEGDDIL</sequence>
<dbReference type="Proteomes" id="UP001519287">
    <property type="component" value="Unassembled WGS sequence"/>
</dbReference>
<dbReference type="Gene3D" id="3.40.50.300">
    <property type="entry name" value="P-loop containing nucleotide triphosphate hydrolases"/>
    <property type="match status" value="1"/>
</dbReference>
<evidence type="ECO:0000313" key="2">
    <source>
        <dbReference type="Proteomes" id="UP001519287"/>
    </source>
</evidence>
<organism evidence="1 2">
    <name type="scientific">Paenibacillus eucommiae</name>
    <dbReference type="NCBI Taxonomy" id="1355755"/>
    <lineage>
        <taxon>Bacteria</taxon>
        <taxon>Bacillati</taxon>
        <taxon>Bacillota</taxon>
        <taxon>Bacilli</taxon>
        <taxon>Bacillales</taxon>
        <taxon>Paenibacillaceae</taxon>
        <taxon>Paenibacillus</taxon>
    </lineage>
</organism>
<proteinExistence type="predicted"/>
<dbReference type="SUPFAM" id="SSF52540">
    <property type="entry name" value="P-loop containing nucleoside triphosphate hydrolases"/>
    <property type="match status" value="1"/>
</dbReference>
<dbReference type="EMBL" id="JAGGLB010000009">
    <property type="protein sequence ID" value="MBP1991663.1"/>
    <property type="molecule type" value="Genomic_DNA"/>
</dbReference>
<comment type="caution">
    <text evidence="1">The sequence shown here is derived from an EMBL/GenBank/DDBJ whole genome shotgun (WGS) entry which is preliminary data.</text>
</comment>
<keyword evidence="2" id="KW-1185">Reference proteome</keyword>
<dbReference type="InterPro" id="IPR027417">
    <property type="entry name" value="P-loop_NTPase"/>
</dbReference>
<accession>A0ABS4IVX2</accession>
<protein>
    <submittedName>
        <fullName evidence="1">Acetyltransferase</fullName>
        <ecNumber evidence="1">2.3.1.-</ecNumber>
    </submittedName>
</protein>
<evidence type="ECO:0000313" key="1">
    <source>
        <dbReference type="EMBL" id="MBP1991663.1"/>
    </source>
</evidence>
<name>A0ABS4IVX2_9BACL</name>
<reference evidence="1 2" key="1">
    <citation type="submission" date="2021-03" db="EMBL/GenBank/DDBJ databases">
        <title>Genomic Encyclopedia of Type Strains, Phase IV (KMG-IV): sequencing the most valuable type-strain genomes for metagenomic binning, comparative biology and taxonomic classification.</title>
        <authorList>
            <person name="Goeker M."/>
        </authorList>
    </citation>
    <scope>NUCLEOTIDE SEQUENCE [LARGE SCALE GENOMIC DNA]</scope>
    <source>
        <strain evidence="1 2">DSM 26048</strain>
    </source>
</reference>